<keyword evidence="7" id="KW-0067">ATP-binding</keyword>
<organism evidence="13 14">
    <name type="scientific">Paractinoplanes abujensis</name>
    <dbReference type="NCBI Taxonomy" id="882441"/>
    <lineage>
        <taxon>Bacteria</taxon>
        <taxon>Bacillati</taxon>
        <taxon>Actinomycetota</taxon>
        <taxon>Actinomycetes</taxon>
        <taxon>Micromonosporales</taxon>
        <taxon>Micromonosporaceae</taxon>
        <taxon>Paractinoplanes</taxon>
    </lineage>
</organism>
<dbReference type="AlphaFoldDB" id="A0A7W7G4I2"/>
<feature type="transmembrane region" description="Helical" evidence="9">
    <location>
        <begin position="58"/>
        <end position="78"/>
    </location>
</feature>
<dbReference type="Proteomes" id="UP000542742">
    <property type="component" value="Unassembled WGS sequence"/>
</dbReference>
<proteinExistence type="predicted"/>
<protein>
    <recommendedName>
        <fullName evidence="2">histidine kinase</fullName>
        <ecNumber evidence="2">2.7.13.3</ecNumber>
    </recommendedName>
</protein>
<keyword evidence="4" id="KW-0808">Transferase</keyword>
<evidence type="ECO:0000256" key="4">
    <source>
        <dbReference type="ARBA" id="ARBA00022679"/>
    </source>
</evidence>
<evidence type="ECO:0000313" key="13">
    <source>
        <dbReference type="EMBL" id="MBB4695664.1"/>
    </source>
</evidence>
<dbReference type="SUPFAM" id="SSF55874">
    <property type="entry name" value="ATPase domain of HSP90 chaperone/DNA topoisomerase II/histidine kinase"/>
    <property type="match status" value="1"/>
</dbReference>
<keyword evidence="9" id="KW-0812">Transmembrane</keyword>
<dbReference type="RefSeq" id="WP_184953987.1">
    <property type="nucleotide sequence ID" value="NZ_BOMC01000067.1"/>
</dbReference>
<evidence type="ECO:0000259" key="10">
    <source>
        <dbReference type="Pfam" id="PF02518"/>
    </source>
</evidence>
<feature type="domain" description="Signal transduction histidine kinase subgroup 3 dimerisation and phosphoacceptor" evidence="11">
    <location>
        <begin position="253"/>
        <end position="316"/>
    </location>
</feature>
<keyword evidence="3" id="KW-0597">Phosphoprotein</keyword>
<keyword evidence="14" id="KW-1185">Reference proteome</keyword>
<accession>A0A7W7G4I2</accession>
<dbReference type="EMBL" id="JACHMF010000001">
    <property type="protein sequence ID" value="MBB4695664.1"/>
    <property type="molecule type" value="Genomic_DNA"/>
</dbReference>
<gene>
    <name evidence="13" type="ORF">BKA14_005812</name>
</gene>
<evidence type="ECO:0000256" key="6">
    <source>
        <dbReference type="ARBA" id="ARBA00022777"/>
    </source>
</evidence>
<feature type="domain" description="Putative sensor" evidence="12">
    <location>
        <begin position="32"/>
        <end position="217"/>
    </location>
</feature>
<sequence>MPSVNSMMTYASPPTRSPLVRLARQVGIDTQYVLIGFPLGLLTVTLFMTLFFTGLGTLIIWVGLPILLATLMTARGFATLERARIGPVFGQKMPHPYYKQAPADAGVLRKTLVPLTDGQAWLDMVHGMFRFIPSTIAFSLVVTWWSGAIGGLTVLLWDWSIPRPEENTDLPELLGMGDGTATRLIFYFACGVFFAGTLYPVVRGAALLEAFFARGLLNGVNDLREQVAEANAAREVAQQQKAAAVSAEATALRRLERDIHDGPQQRLVRLAMDLGRAEQQFATDPEAARATVAEALTQTRETLDELRALSRGIAPPILVDRGLQAALTALASRCTIPVDLDAPVAERLEPALESTAYFVVAEALTNVAKHSYANEVQVSVRRNVSGLLVSIADDGVGGASVAKGHGLAGLDDRVRAAGGVLDVDSPAGGGTRLTAALPVATAGI</sequence>
<feature type="transmembrane region" description="Helical" evidence="9">
    <location>
        <begin position="184"/>
        <end position="202"/>
    </location>
</feature>
<dbReference type="GO" id="GO:0016020">
    <property type="term" value="C:membrane"/>
    <property type="evidence" value="ECO:0007669"/>
    <property type="project" value="InterPro"/>
</dbReference>
<evidence type="ECO:0000259" key="12">
    <source>
        <dbReference type="Pfam" id="PF13796"/>
    </source>
</evidence>
<evidence type="ECO:0000256" key="9">
    <source>
        <dbReference type="SAM" id="Phobius"/>
    </source>
</evidence>
<feature type="domain" description="Histidine kinase/HSP90-like ATPase" evidence="10">
    <location>
        <begin position="355"/>
        <end position="440"/>
    </location>
</feature>
<keyword evidence="6 13" id="KW-0418">Kinase</keyword>
<evidence type="ECO:0000313" key="14">
    <source>
        <dbReference type="Proteomes" id="UP000542742"/>
    </source>
</evidence>
<comment type="caution">
    <text evidence="13">The sequence shown here is derived from an EMBL/GenBank/DDBJ whole genome shotgun (WGS) entry which is preliminary data.</text>
</comment>
<dbReference type="InterPro" id="IPR036890">
    <property type="entry name" value="HATPase_C_sf"/>
</dbReference>
<keyword evidence="9" id="KW-1133">Transmembrane helix</keyword>
<dbReference type="PANTHER" id="PTHR24421">
    <property type="entry name" value="NITRATE/NITRITE SENSOR PROTEIN NARX-RELATED"/>
    <property type="match status" value="1"/>
</dbReference>
<dbReference type="Pfam" id="PF07730">
    <property type="entry name" value="HisKA_3"/>
    <property type="match status" value="1"/>
</dbReference>
<feature type="transmembrane region" description="Helical" evidence="9">
    <location>
        <begin position="32"/>
        <end position="52"/>
    </location>
</feature>
<evidence type="ECO:0000256" key="5">
    <source>
        <dbReference type="ARBA" id="ARBA00022741"/>
    </source>
</evidence>
<dbReference type="CDD" id="cd16917">
    <property type="entry name" value="HATPase_UhpB-NarQ-NarX-like"/>
    <property type="match status" value="1"/>
</dbReference>
<evidence type="ECO:0000256" key="1">
    <source>
        <dbReference type="ARBA" id="ARBA00000085"/>
    </source>
</evidence>
<evidence type="ECO:0000256" key="8">
    <source>
        <dbReference type="ARBA" id="ARBA00023012"/>
    </source>
</evidence>
<keyword evidence="9" id="KW-0472">Membrane</keyword>
<dbReference type="InterPro" id="IPR003594">
    <property type="entry name" value="HATPase_dom"/>
</dbReference>
<evidence type="ECO:0000256" key="7">
    <source>
        <dbReference type="ARBA" id="ARBA00022840"/>
    </source>
</evidence>
<evidence type="ECO:0000256" key="3">
    <source>
        <dbReference type="ARBA" id="ARBA00022553"/>
    </source>
</evidence>
<dbReference type="PANTHER" id="PTHR24421:SF10">
    <property type="entry name" value="NITRATE_NITRITE SENSOR PROTEIN NARQ"/>
    <property type="match status" value="1"/>
</dbReference>
<comment type="catalytic activity">
    <reaction evidence="1">
        <text>ATP + protein L-histidine = ADP + protein N-phospho-L-histidine.</text>
        <dbReference type="EC" id="2.7.13.3"/>
    </reaction>
</comment>
<name>A0A7W7G4I2_9ACTN</name>
<dbReference type="GO" id="GO:0000155">
    <property type="term" value="F:phosphorelay sensor kinase activity"/>
    <property type="evidence" value="ECO:0007669"/>
    <property type="project" value="InterPro"/>
</dbReference>
<keyword evidence="8" id="KW-0902">Two-component regulatory system</keyword>
<dbReference type="Pfam" id="PF02518">
    <property type="entry name" value="HATPase_c"/>
    <property type="match status" value="1"/>
</dbReference>
<dbReference type="InterPro" id="IPR011712">
    <property type="entry name" value="Sig_transdc_His_kin_sub3_dim/P"/>
</dbReference>
<evidence type="ECO:0000259" key="11">
    <source>
        <dbReference type="Pfam" id="PF07730"/>
    </source>
</evidence>
<dbReference type="InterPro" id="IPR025828">
    <property type="entry name" value="Put_sensor_dom"/>
</dbReference>
<evidence type="ECO:0000256" key="2">
    <source>
        <dbReference type="ARBA" id="ARBA00012438"/>
    </source>
</evidence>
<dbReference type="GO" id="GO:0046983">
    <property type="term" value="F:protein dimerization activity"/>
    <property type="evidence" value="ECO:0007669"/>
    <property type="project" value="InterPro"/>
</dbReference>
<reference evidence="13 14" key="1">
    <citation type="submission" date="2020-08" db="EMBL/GenBank/DDBJ databases">
        <title>Sequencing the genomes of 1000 actinobacteria strains.</title>
        <authorList>
            <person name="Klenk H.-P."/>
        </authorList>
    </citation>
    <scope>NUCLEOTIDE SEQUENCE [LARGE SCALE GENOMIC DNA]</scope>
    <source>
        <strain evidence="13 14">DSM 45518</strain>
    </source>
</reference>
<keyword evidence="5" id="KW-0547">Nucleotide-binding</keyword>
<dbReference type="GO" id="GO:0005524">
    <property type="term" value="F:ATP binding"/>
    <property type="evidence" value="ECO:0007669"/>
    <property type="project" value="UniProtKB-KW"/>
</dbReference>
<dbReference type="EC" id="2.7.13.3" evidence="2"/>
<dbReference type="InterPro" id="IPR050482">
    <property type="entry name" value="Sensor_HK_TwoCompSys"/>
</dbReference>
<dbReference type="Pfam" id="PF13796">
    <property type="entry name" value="Sensor"/>
    <property type="match status" value="1"/>
</dbReference>
<dbReference type="Gene3D" id="3.30.565.10">
    <property type="entry name" value="Histidine kinase-like ATPase, C-terminal domain"/>
    <property type="match status" value="1"/>
</dbReference>
<feature type="transmembrane region" description="Helical" evidence="9">
    <location>
        <begin position="136"/>
        <end position="157"/>
    </location>
</feature>
<dbReference type="Gene3D" id="1.20.5.1930">
    <property type="match status" value="1"/>
</dbReference>